<dbReference type="PANTHER" id="PTHR30221">
    <property type="entry name" value="SMALL-CONDUCTANCE MECHANOSENSITIVE CHANNEL"/>
    <property type="match status" value="1"/>
</dbReference>
<comment type="function">
    <text evidence="7">Mechanosensitive channel that participates in the regulation of osmotic pressure changes within the cell, opening in response to stretch forces in the membrane lipid bilayer, without the need for other proteins. Contributes to normal resistance to hypoosmotic shock. Forms an ion channel of 1.0 nanosiemens conductance with a slight preference for anions.</text>
</comment>
<dbReference type="InterPro" id="IPR011066">
    <property type="entry name" value="MscS_channel_C_sf"/>
</dbReference>
<name>A0ABT0D6C0_9HYPH</name>
<evidence type="ECO:0000313" key="11">
    <source>
        <dbReference type="Proteomes" id="UP001203284"/>
    </source>
</evidence>
<feature type="domain" description="Mechanosensitive ion channel transmembrane helices 2/3" evidence="9">
    <location>
        <begin position="64"/>
        <end position="104"/>
    </location>
</feature>
<dbReference type="Gene3D" id="1.10.287.1260">
    <property type="match status" value="1"/>
</dbReference>
<dbReference type="InterPro" id="IPR010920">
    <property type="entry name" value="LSM_dom_sf"/>
</dbReference>
<evidence type="ECO:0000259" key="9">
    <source>
        <dbReference type="Pfam" id="PF21088"/>
    </source>
</evidence>
<keyword evidence="3" id="KW-1003">Cell membrane</keyword>
<comment type="subcellular location">
    <subcellularLocation>
        <location evidence="7">Cell inner membrane</location>
        <topology evidence="7">Multi-pass membrane protein</topology>
    </subcellularLocation>
    <subcellularLocation>
        <location evidence="1">Cell membrane</location>
        <topology evidence="1">Multi-pass membrane protein</topology>
    </subcellularLocation>
</comment>
<keyword evidence="11" id="KW-1185">Reference proteome</keyword>
<dbReference type="InterPro" id="IPR049142">
    <property type="entry name" value="MS_channel_1st"/>
</dbReference>
<evidence type="ECO:0000313" key="10">
    <source>
        <dbReference type="EMBL" id="MCK0195496.1"/>
    </source>
</evidence>
<dbReference type="Pfam" id="PF00924">
    <property type="entry name" value="MS_channel_2nd"/>
    <property type="match status" value="1"/>
</dbReference>
<dbReference type="PANTHER" id="PTHR30221:SF8">
    <property type="entry name" value="SMALL-CONDUCTANCE MECHANOSENSITIVE CHANNEL"/>
    <property type="match status" value="1"/>
</dbReference>
<feature type="transmembrane region" description="Helical" evidence="7">
    <location>
        <begin position="12"/>
        <end position="35"/>
    </location>
</feature>
<feature type="transmembrane region" description="Helical" evidence="7">
    <location>
        <begin position="90"/>
        <end position="119"/>
    </location>
</feature>
<reference evidence="10 11" key="1">
    <citation type="submission" date="2022-04" db="EMBL/GenBank/DDBJ databases">
        <authorList>
            <person name="Grouzdev D.S."/>
            <person name="Pantiukh K.S."/>
            <person name="Krutkina M.S."/>
        </authorList>
    </citation>
    <scope>NUCLEOTIDE SEQUENCE [LARGE SCALE GENOMIC DNA]</scope>
    <source>
        <strain evidence="10 11">6x-1</strain>
    </source>
</reference>
<dbReference type="SUPFAM" id="SSF50182">
    <property type="entry name" value="Sm-like ribonucleoproteins"/>
    <property type="match status" value="1"/>
</dbReference>
<feature type="domain" description="Mechanosensitive ion channel MscS" evidence="8">
    <location>
        <begin position="106"/>
        <end position="171"/>
    </location>
</feature>
<comment type="similarity">
    <text evidence="2 7">Belongs to the MscS (TC 1.A.23) family.</text>
</comment>
<evidence type="ECO:0000256" key="3">
    <source>
        <dbReference type="ARBA" id="ARBA00022475"/>
    </source>
</evidence>
<keyword evidence="6 7" id="KW-0472">Membrane</keyword>
<keyword evidence="5 7" id="KW-1133">Transmembrane helix</keyword>
<evidence type="ECO:0000256" key="5">
    <source>
        <dbReference type="ARBA" id="ARBA00022989"/>
    </source>
</evidence>
<evidence type="ECO:0000256" key="6">
    <source>
        <dbReference type="ARBA" id="ARBA00023136"/>
    </source>
</evidence>
<keyword evidence="4 7" id="KW-0812">Transmembrane</keyword>
<dbReference type="InterPro" id="IPR011014">
    <property type="entry name" value="MscS_channel_TM-2"/>
</dbReference>
<comment type="subunit">
    <text evidence="7">Homoheptamer.</text>
</comment>
<evidence type="ECO:0000256" key="1">
    <source>
        <dbReference type="ARBA" id="ARBA00004651"/>
    </source>
</evidence>
<dbReference type="RefSeq" id="WP_247025774.1">
    <property type="nucleotide sequence ID" value="NZ_JALKCH010000001.1"/>
</dbReference>
<accession>A0ABT0D6C0</accession>
<gene>
    <name evidence="10" type="ORF">MWN34_01065</name>
</gene>
<proteinExistence type="inferred from homology"/>
<dbReference type="Gene3D" id="2.30.30.60">
    <property type="match status" value="1"/>
</dbReference>
<keyword evidence="7" id="KW-0813">Transport</keyword>
<dbReference type="SUPFAM" id="SSF82861">
    <property type="entry name" value="Mechanosensitive channel protein MscS (YggB), transmembrane region"/>
    <property type="match status" value="1"/>
</dbReference>
<evidence type="ECO:0000256" key="4">
    <source>
        <dbReference type="ARBA" id="ARBA00022692"/>
    </source>
</evidence>
<dbReference type="Pfam" id="PF21088">
    <property type="entry name" value="MS_channel_1st"/>
    <property type="match status" value="1"/>
</dbReference>
<protein>
    <recommendedName>
        <fullName evidence="7">Small-conductance mechanosensitive channel</fullName>
    </recommendedName>
</protein>
<dbReference type="SUPFAM" id="SSF82689">
    <property type="entry name" value="Mechanosensitive channel protein MscS (YggB), C-terminal domain"/>
    <property type="match status" value="1"/>
</dbReference>
<organism evidence="10 11">
    <name type="scientific">Ancylobacter crimeensis</name>
    <dbReference type="NCBI Taxonomy" id="2579147"/>
    <lineage>
        <taxon>Bacteria</taxon>
        <taxon>Pseudomonadati</taxon>
        <taxon>Pseudomonadota</taxon>
        <taxon>Alphaproteobacteria</taxon>
        <taxon>Hyphomicrobiales</taxon>
        <taxon>Xanthobacteraceae</taxon>
        <taxon>Ancylobacter</taxon>
    </lineage>
</organism>
<evidence type="ECO:0000256" key="7">
    <source>
        <dbReference type="RuleBase" id="RU369025"/>
    </source>
</evidence>
<dbReference type="InterPro" id="IPR006685">
    <property type="entry name" value="MscS_channel_2nd"/>
</dbReference>
<dbReference type="InterPro" id="IPR023408">
    <property type="entry name" value="MscS_beta-dom_sf"/>
</dbReference>
<comment type="caution">
    <text evidence="10">The sequence shown here is derived from an EMBL/GenBank/DDBJ whole genome shotgun (WGS) entry which is preliminary data.</text>
</comment>
<evidence type="ECO:0000256" key="2">
    <source>
        <dbReference type="ARBA" id="ARBA00008017"/>
    </source>
</evidence>
<dbReference type="InterPro" id="IPR045275">
    <property type="entry name" value="MscS_archaea/bacteria_type"/>
</dbReference>
<keyword evidence="7" id="KW-0406">Ion transport</keyword>
<sequence length="275" mass="29304">MDINQFELERLGSFFILYGLNVLYALGLIVVGWWLAGLVERGLLRAFGVTHRMDATVAGFLASIARYAVLVFVGVAVLQRFGIQTTSIIAVLGATSLAIGLALQGTLANLAAGVMLLLFRPFKLGDSVEVAGVSGTVKGLSLFTTEMASGANVQVLIPNAKVWGSNIVNNSAYPLRRFDLTVEAPADSKCEALIAEAVAFLKADQRVLADPAPAGVVTKMLLDRVEINVSAWTRSEDGGDVKARLTTYLRSRLVTIADPDQPAIIDVARKKSVTA</sequence>
<feature type="transmembrane region" description="Helical" evidence="7">
    <location>
        <begin position="55"/>
        <end position="78"/>
    </location>
</feature>
<dbReference type="EMBL" id="JALKCH010000001">
    <property type="protein sequence ID" value="MCK0195496.1"/>
    <property type="molecule type" value="Genomic_DNA"/>
</dbReference>
<evidence type="ECO:0000259" key="8">
    <source>
        <dbReference type="Pfam" id="PF00924"/>
    </source>
</evidence>
<dbReference type="Proteomes" id="UP001203284">
    <property type="component" value="Unassembled WGS sequence"/>
</dbReference>
<comment type="caution">
    <text evidence="7">Lacks conserved residue(s) required for the propagation of feature annotation.</text>
</comment>
<keyword evidence="7" id="KW-0997">Cell inner membrane</keyword>
<keyword evidence="7" id="KW-0407">Ion channel</keyword>